<evidence type="ECO:0000256" key="9">
    <source>
        <dbReference type="ARBA" id="ARBA00023065"/>
    </source>
</evidence>
<evidence type="ECO:0000256" key="7">
    <source>
        <dbReference type="ARBA" id="ARBA00022989"/>
    </source>
</evidence>
<evidence type="ECO:0000256" key="11">
    <source>
        <dbReference type="ARBA" id="ARBA00023201"/>
    </source>
</evidence>
<dbReference type="GO" id="GO:0006814">
    <property type="term" value="P:sodium ion transport"/>
    <property type="evidence" value="ECO:0007669"/>
    <property type="project" value="UniProtKB-KW"/>
</dbReference>
<evidence type="ECO:0008006" key="17">
    <source>
        <dbReference type="Google" id="ProtNLM"/>
    </source>
</evidence>
<keyword evidence="6" id="KW-0769">Symport</keyword>
<dbReference type="KEGG" id="vbh:CMV30_11080"/>
<dbReference type="GO" id="GO:0005886">
    <property type="term" value="C:plasma membrane"/>
    <property type="evidence" value="ECO:0007669"/>
    <property type="project" value="UniProtKB-SubCell"/>
</dbReference>
<feature type="transmembrane region" description="Helical" evidence="14">
    <location>
        <begin position="366"/>
        <end position="394"/>
    </location>
</feature>
<protein>
    <recommendedName>
        <fullName evidence="17">Transporter</fullName>
    </recommendedName>
</protein>
<evidence type="ECO:0000256" key="14">
    <source>
        <dbReference type="SAM" id="Phobius"/>
    </source>
</evidence>
<feature type="transmembrane region" description="Helical" evidence="14">
    <location>
        <begin position="77"/>
        <end position="97"/>
    </location>
</feature>
<dbReference type="AlphaFoldDB" id="A0A290Q7Q4"/>
<keyword evidence="10 14" id="KW-0472">Membrane</keyword>
<keyword evidence="11" id="KW-0739">Sodium transport</keyword>
<feature type="transmembrane region" description="Helical" evidence="14">
    <location>
        <begin position="243"/>
        <end position="263"/>
    </location>
</feature>
<dbReference type="InterPro" id="IPR038377">
    <property type="entry name" value="Na/Glc_symporter_sf"/>
</dbReference>
<gene>
    <name evidence="15" type="ORF">CMV30_11080</name>
</gene>
<feature type="transmembrane region" description="Helical" evidence="14">
    <location>
        <begin position="644"/>
        <end position="668"/>
    </location>
</feature>
<dbReference type="Proteomes" id="UP000217265">
    <property type="component" value="Chromosome"/>
</dbReference>
<keyword evidence="4" id="KW-1003">Cell membrane</keyword>
<accession>A0A290Q7Q4</accession>
<feature type="transmembrane region" description="Helical" evidence="14">
    <location>
        <begin position="118"/>
        <end position="142"/>
    </location>
</feature>
<dbReference type="PANTHER" id="PTHR48086">
    <property type="entry name" value="SODIUM/PROLINE SYMPORTER-RELATED"/>
    <property type="match status" value="1"/>
</dbReference>
<feature type="transmembrane region" description="Helical" evidence="14">
    <location>
        <begin position="468"/>
        <end position="487"/>
    </location>
</feature>
<feature type="transmembrane region" description="Helical" evidence="14">
    <location>
        <begin position="283"/>
        <end position="305"/>
    </location>
</feature>
<evidence type="ECO:0000256" key="8">
    <source>
        <dbReference type="ARBA" id="ARBA00023053"/>
    </source>
</evidence>
<keyword evidence="3" id="KW-0813">Transport</keyword>
<keyword evidence="5 14" id="KW-0812">Transmembrane</keyword>
<comment type="similarity">
    <text evidence="2 13">Belongs to the sodium:solute symporter (SSF) (TC 2.A.21) family.</text>
</comment>
<name>A0A290Q7Q4_9BACT</name>
<feature type="transmembrane region" description="Helical" evidence="14">
    <location>
        <begin position="212"/>
        <end position="236"/>
    </location>
</feature>
<evidence type="ECO:0000313" key="15">
    <source>
        <dbReference type="EMBL" id="ATC64453.1"/>
    </source>
</evidence>
<dbReference type="Pfam" id="PF00474">
    <property type="entry name" value="SSF"/>
    <property type="match status" value="1"/>
</dbReference>
<feature type="transmembrane region" description="Helical" evidence="14">
    <location>
        <begin position="440"/>
        <end position="461"/>
    </location>
</feature>
<dbReference type="PROSITE" id="PS50283">
    <property type="entry name" value="NA_SOLUT_SYMP_3"/>
    <property type="match status" value="1"/>
</dbReference>
<dbReference type="PANTHER" id="PTHR48086:SF3">
    <property type="entry name" value="SODIUM_PROLINE SYMPORTER"/>
    <property type="match status" value="1"/>
</dbReference>
<evidence type="ECO:0000256" key="13">
    <source>
        <dbReference type="RuleBase" id="RU362091"/>
    </source>
</evidence>
<dbReference type="OrthoDB" id="175453at2"/>
<dbReference type="InterPro" id="IPR001734">
    <property type="entry name" value="Na/solute_symporter"/>
</dbReference>
<evidence type="ECO:0000313" key="16">
    <source>
        <dbReference type="Proteomes" id="UP000217265"/>
    </source>
</evidence>
<evidence type="ECO:0000256" key="5">
    <source>
        <dbReference type="ARBA" id="ARBA00022692"/>
    </source>
</evidence>
<evidence type="ECO:0000256" key="6">
    <source>
        <dbReference type="ARBA" id="ARBA00022847"/>
    </source>
</evidence>
<feature type="transmembrane region" description="Helical" evidence="14">
    <location>
        <begin position="563"/>
        <end position="581"/>
    </location>
</feature>
<keyword evidence="8" id="KW-0915">Sodium</keyword>
<dbReference type="InterPro" id="IPR050277">
    <property type="entry name" value="Sodium:Solute_Symporter"/>
</dbReference>
<comment type="catalytic activity">
    <reaction evidence="12">
        <text>L-proline(in) + Na(+)(in) = L-proline(out) + Na(+)(out)</text>
        <dbReference type="Rhea" id="RHEA:28967"/>
        <dbReference type="ChEBI" id="CHEBI:29101"/>
        <dbReference type="ChEBI" id="CHEBI:60039"/>
    </reaction>
</comment>
<sequence length="669" mass="72609">MSGLHFLDIAVIVTYLVIVVVVGYRASQASASEEGYFLAGRKLGKFYQFFLQFGNATEPSGAVSNATLVFQRGVSGVWLGFQTIFMNPYYWFMYVWFRRVRLVTMADLFEDRFGSRGLSRMYAVFQIGVACVFLGSGNFVAYKIASSLVLKPEVSWNAAEQASVAGYAEMKALEKQIPDNTLTIESRQRLDELRDRYARGELHSYITSLPEIPFYLCFTVVVGAYIVLGGMTAAAVNETLQGFLIIVFSIMLIPVGLKFIGGWDQLKHKVSAADLDLFGVSGSPAFIVASLLVGLVQIHGLSHNMGISGSAKDEYAARSGGVGGTYLKRIMIILWAFAGIIAIAMFGKDGLSDPDAVWGTMSKELLGPGFVGLMLAGVIAGTMSTLAAKALAVSSLFVRNVFRDQLKSTAATMSAARWAVIAVLVLGVISGALMDNVTSVVKLILTVNVPFGAAVILIFFWRRLTAGGVWAAVILSALVNLIVPLLANHVESVARSPELTQVVEFKGKPRSVYWEEVVRIDPANPASGVKGRGRFNIEVWTLDKLGIVNAAAMTPAGRETAQFFFDGFFPFVVMLVVSLFTKRADPVLVAQFYGKMKTPVGPSPEADAAEVEATRRNPTRFDGDKLLGAGSSWEFCKWTRQDTWGFLACLATSWAIVGAFVLVLHFAAT</sequence>
<proteinExistence type="inferred from homology"/>
<evidence type="ECO:0000256" key="10">
    <source>
        <dbReference type="ARBA" id="ARBA00023136"/>
    </source>
</evidence>
<dbReference type="Gene3D" id="1.20.1730.10">
    <property type="entry name" value="Sodium/glucose cotransporter"/>
    <property type="match status" value="1"/>
</dbReference>
<feature type="transmembrane region" description="Helical" evidence="14">
    <location>
        <begin position="7"/>
        <end position="26"/>
    </location>
</feature>
<dbReference type="EMBL" id="CP023344">
    <property type="protein sequence ID" value="ATC64453.1"/>
    <property type="molecule type" value="Genomic_DNA"/>
</dbReference>
<evidence type="ECO:0000256" key="12">
    <source>
        <dbReference type="ARBA" id="ARBA00033708"/>
    </source>
</evidence>
<keyword evidence="9" id="KW-0406">Ion transport</keyword>
<dbReference type="GO" id="GO:0015293">
    <property type="term" value="F:symporter activity"/>
    <property type="evidence" value="ECO:0007669"/>
    <property type="project" value="UniProtKB-KW"/>
</dbReference>
<reference evidence="15 16" key="1">
    <citation type="submission" date="2017-09" db="EMBL/GenBank/DDBJ databases">
        <title>Complete genome sequence of Verrucomicrobial strain HZ-65, isolated from freshwater.</title>
        <authorList>
            <person name="Choi A."/>
        </authorList>
    </citation>
    <scope>NUCLEOTIDE SEQUENCE [LARGE SCALE GENOMIC DNA]</scope>
    <source>
        <strain evidence="15 16">HZ-65</strain>
    </source>
</reference>
<comment type="subcellular location">
    <subcellularLocation>
        <location evidence="1">Cell membrane</location>
        <topology evidence="1">Multi-pass membrane protein</topology>
    </subcellularLocation>
</comment>
<evidence type="ECO:0000256" key="1">
    <source>
        <dbReference type="ARBA" id="ARBA00004651"/>
    </source>
</evidence>
<keyword evidence="7 14" id="KW-1133">Transmembrane helix</keyword>
<feature type="transmembrane region" description="Helical" evidence="14">
    <location>
        <begin position="415"/>
        <end position="434"/>
    </location>
</feature>
<evidence type="ECO:0000256" key="4">
    <source>
        <dbReference type="ARBA" id="ARBA00022475"/>
    </source>
</evidence>
<feature type="transmembrane region" description="Helical" evidence="14">
    <location>
        <begin position="326"/>
        <end position="346"/>
    </location>
</feature>
<evidence type="ECO:0000256" key="2">
    <source>
        <dbReference type="ARBA" id="ARBA00006434"/>
    </source>
</evidence>
<evidence type="ECO:0000256" key="3">
    <source>
        <dbReference type="ARBA" id="ARBA00022448"/>
    </source>
</evidence>
<organism evidence="15 16">
    <name type="scientific">Nibricoccus aquaticus</name>
    <dbReference type="NCBI Taxonomy" id="2576891"/>
    <lineage>
        <taxon>Bacteria</taxon>
        <taxon>Pseudomonadati</taxon>
        <taxon>Verrucomicrobiota</taxon>
        <taxon>Opitutia</taxon>
        <taxon>Opitutales</taxon>
        <taxon>Opitutaceae</taxon>
        <taxon>Nibricoccus</taxon>
    </lineage>
</organism>
<keyword evidence="16" id="KW-1185">Reference proteome</keyword>